<keyword evidence="2" id="KW-1185">Reference proteome</keyword>
<reference evidence="1" key="1">
    <citation type="submission" date="2022-12" db="EMBL/GenBank/DDBJ databases">
        <authorList>
            <person name="Alioto T."/>
            <person name="Alioto T."/>
            <person name="Gomez Garrido J."/>
        </authorList>
    </citation>
    <scope>NUCLEOTIDE SEQUENCE</scope>
</reference>
<protein>
    <submittedName>
        <fullName evidence="1">Uncharacterized protein</fullName>
    </submittedName>
</protein>
<sequence length="65" mass="7409">MEKKPEHLPESQWDWMWGAVSKHPAAPYNRMYVGQKSGADLKGNVESRDNRQDFGDNLLLGHATL</sequence>
<organism evidence="1 2">
    <name type="scientific">Podarcis lilfordi</name>
    <name type="common">Lilford's wall lizard</name>
    <dbReference type="NCBI Taxonomy" id="74358"/>
    <lineage>
        <taxon>Eukaryota</taxon>
        <taxon>Metazoa</taxon>
        <taxon>Chordata</taxon>
        <taxon>Craniata</taxon>
        <taxon>Vertebrata</taxon>
        <taxon>Euteleostomi</taxon>
        <taxon>Lepidosauria</taxon>
        <taxon>Squamata</taxon>
        <taxon>Bifurcata</taxon>
        <taxon>Unidentata</taxon>
        <taxon>Episquamata</taxon>
        <taxon>Laterata</taxon>
        <taxon>Lacertibaenia</taxon>
        <taxon>Lacertidae</taxon>
        <taxon>Podarcis</taxon>
    </lineage>
</organism>
<proteinExistence type="predicted"/>
<gene>
    <name evidence="1" type="ORF">PODLI_1B042244</name>
</gene>
<evidence type="ECO:0000313" key="1">
    <source>
        <dbReference type="EMBL" id="CAI5784267.1"/>
    </source>
</evidence>
<dbReference type="Proteomes" id="UP001178461">
    <property type="component" value="Chromosome 9"/>
</dbReference>
<accession>A0AA35PGX1</accession>
<evidence type="ECO:0000313" key="2">
    <source>
        <dbReference type="Proteomes" id="UP001178461"/>
    </source>
</evidence>
<name>A0AA35PGX1_9SAUR</name>
<dbReference type="AlphaFoldDB" id="A0AA35PGX1"/>
<dbReference type="EMBL" id="OX395134">
    <property type="protein sequence ID" value="CAI5784267.1"/>
    <property type="molecule type" value="Genomic_DNA"/>
</dbReference>